<dbReference type="SUPFAM" id="SSF48452">
    <property type="entry name" value="TPR-like"/>
    <property type="match status" value="1"/>
</dbReference>
<evidence type="ECO:0000313" key="4">
    <source>
        <dbReference type="EMBL" id="NJB70686.1"/>
    </source>
</evidence>
<protein>
    <submittedName>
        <fullName evidence="4">RNA polymerase sigma-70 factor (ECF subfamily)</fullName>
    </submittedName>
</protein>
<dbReference type="InterPro" id="IPR013249">
    <property type="entry name" value="RNA_pol_sigma70_r4_t2"/>
</dbReference>
<dbReference type="InterPro" id="IPR007627">
    <property type="entry name" value="RNA_pol_sigma70_r2"/>
</dbReference>
<dbReference type="InterPro" id="IPR013325">
    <property type="entry name" value="RNA_pol_sigma_r2"/>
</dbReference>
<dbReference type="Pfam" id="PF04542">
    <property type="entry name" value="Sigma70_r2"/>
    <property type="match status" value="1"/>
</dbReference>
<feature type="domain" description="DUF6596" evidence="3">
    <location>
        <begin position="181"/>
        <end position="282"/>
    </location>
</feature>
<gene>
    <name evidence="4" type="ORF">GGR42_001148</name>
</gene>
<accession>A0A846QNQ1</accession>
<dbReference type="GO" id="GO:0006352">
    <property type="term" value="P:DNA-templated transcription initiation"/>
    <property type="evidence" value="ECO:0007669"/>
    <property type="project" value="InterPro"/>
</dbReference>
<dbReference type="RefSeq" id="WP_167961707.1">
    <property type="nucleotide sequence ID" value="NZ_JAATJJ010000001.1"/>
</dbReference>
<dbReference type="Pfam" id="PF08281">
    <property type="entry name" value="Sigma70_r4_2"/>
    <property type="match status" value="1"/>
</dbReference>
<evidence type="ECO:0000259" key="3">
    <source>
        <dbReference type="Pfam" id="PF20239"/>
    </source>
</evidence>
<dbReference type="AlphaFoldDB" id="A0A846QNQ1"/>
<dbReference type="NCBIfam" id="TIGR02937">
    <property type="entry name" value="sigma70-ECF"/>
    <property type="match status" value="1"/>
</dbReference>
<dbReference type="Proteomes" id="UP000590442">
    <property type="component" value="Unassembled WGS sequence"/>
</dbReference>
<dbReference type="InterPro" id="IPR046531">
    <property type="entry name" value="DUF6596"/>
</dbReference>
<dbReference type="SUPFAM" id="SSF88946">
    <property type="entry name" value="Sigma2 domain of RNA polymerase sigma factors"/>
    <property type="match status" value="1"/>
</dbReference>
<dbReference type="InterPro" id="IPR013324">
    <property type="entry name" value="RNA_pol_sigma_r3/r4-like"/>
</dbReference>
<feature type="domain" description="RNA polymerase sigma factor 70 region 4 type 2" evidence="2">
    <location>
        <begin position="111"/>
        <end position="162"/>
    </location>
</feature>
<dbReference type="InterPro" id="IPR014284">
    <property type="entry name" value="RNA_pol_sigma-70_dom"/>
</dbReference>
<organism evidence="4 5">
    <name type="scientific">Saonia flava</name>
    <dbReference type="NCBI Taxonomy" id="523696"/>
    <lineage>
        <taxon>Bacteria</taxon>
        <taxon>Pseudomonadati</taxon>
        <taxon>Bacteroidota</taxon>
        <taxon>Flavobacteriia</taxon>
        <taxon>Flavobacteriales</taxon>
        <taxon>Flavobacteriaceae</taxon>
        <taxon>Saonia</taxon>
    </lineage>
</organism>
<dbReference type="Gene3D" id="1.10.10.10">
    <property type="entry name" value="Winged helix-like DNA-binding domain superfamily/Winged helix DNA-binding domain"/>
    <property type="match status" value="1"/>
</dbReference>
<dbReference type="GO" id="GO:0003677">
    <property type="term" value="F:DNA binding"/>
    <property type="evidence" value="ECO:0007669"/>
    <property type="project" value="InterPro"/>
</dbReference>
<evidence type="ECO:0000259" key="2">
    <source>
        <dbReference type="Pfam" id="PF08281"/>
    </source>
</evidence>
<reference evidence="4 5" key="1">
    <citation type="submission" date="2020-03" db="EMBL/GenBank/DDBJ databases">
        <title>Genomic Encyclopedia of Type Strains, Phase IV (KMG-IV): sequencing the most valuable type-strain genomes for metagenomic binning, comparative biology and taxonomic classification.</title>
        <authorList>
            <person name="Goeker M."/>
        </authorList>
    </citation>
    <scope>NUCLEOTIDE SEQUENCE [LARGE SCALE GENOMIC DNA]</scope>
    <source>
        <strain evidence="4 5">DSM 29762</strain>
    </source>
</reference>
<dbReference type="PANTHER" id="PTHR47756">
    <property type="entry name" value="BLL6612 PROTEIN-RELATED"/>
    <property type="match status" value="1"/>
</dbReference>
<feature type="domain" description="RNA polymerase sigma-70 region 2" evidence="1">
    <location>
        <begin position="10"/>
        <end position="76"/>
    </location>
</feature>
<dbReference type="GO" id="GO:0016987">
    <property type="term" value="F:sigma factor activity"/>
    <property type="evidence" value="ECO:0007669"/>
    <property type="project" value="InterPro"/>
</dbReference>
<dbReference type="Pfam" id="PF20239">
    <property type="entry name" value="DUF6596"/>
    <property type="match status" value="1"/>
</dbReference>
<dbReference type="EMBL" id="JAATJJ010000001">
    <property type="protein sequence ID" value="NJB70686.1"/>
    <property type="molecule type" value="Genomic_DNA"/>
</dbReference>
<evidence type="ECO:0000313" key="5">
    <source>
        <dbReference type="Proteomes" id="UP000590442"/>
    </source>
</evidence>
<name>A0A846QNQ1_9FLAO</name>
<dbReference type="Gene3D" id="1.10.1740.10">
    <property type="match status" value="1"/>
</dbReference>
<dbReference type="PANTHER" id="PTHR47756:SF2">
    <property type="entry name" value="BLL6612 PROTEIN"/>
    <property type="match status" value="1"/>
</dbReference>
<evidence type="ECO:0000259" key="1">
    <source>
        <dbReference type="Pfam" id="PF04542"/>
    </source>
</evidence>
<comment type="caution">
    <text evidence="4">The sequence shown here is derived from an EMBL/GenBank/DDBJ whole genome shotgun (WGS) entry which is preliminary data.</text>
</comment>
<dbReference type="InterPro" id="IPR011990">
    <property type="entry name" value="TPR-like_helical_dom_sf"/>
</dbReference>
<dbReference type="InterPro" id="IPR036388">
    <property type="entry name" value="WH-like_DNA-bd_sf"/>
</dbReference>
<dbReference type="SUPFAM" id="SSF88659">
    <property type="entry name" value="Sigma3 and sigma4 domains of RNA polymerase sigma factors"/>
    <property type="match status" value="1"/>
</dbReference>
<keyword evidence="5" id="KW-1185">Reference proteome</keyword>
<proteinExistence type="predicted"/>
<sequence length="417" mass="48290">MIKEQELDHLFRHQYGKMVSILTRIFGLSHIETIEDAVQDTFLNASLKWRKEIPENPEAWLTKAAKNRAIDLLRKIKTEHSRILNLSTGPSSIAFNQLFLEHEIEDSQLRMIFTACHPKLKPQDQIAFALKTIAGFSGKEIASALLLKESTVKKRLARARKTIKEKNLVFQLPKDKTFADRLHRVHEVIYLIFNEGFHSNQKEFLIRKDLCGEAIRLSKLILKKESYRTGSGYALFALLCFHASRLESKISEKGKIIDLKNQNRTLWFKPLIQLGKHALSKSEAYPEVSSYYFEAAIAQEHLDAKTFEETDWKKILVLYQNLNLLQETPFTSLNLAIVLLQLNENKKAIKILNSINPKDLEQRSYLYYGSKAEYHKNINEIPEAINCIEMALSMVNNAFEKKYFEEKKSMLKNKQSS</sequence>